<evidence type="ECO:0000256" key="1">
    <source>
        <dbReference type="SAM" id="MobiDB-lite"/>
    </source>
</evidence>
<dbReference type="eggNOG" id="ENOG502RVVK">
    <property type="taxonomic scope" value="Eukaryota"/>
</dbReference>
<dbReference type="SMART" id="SM00595">
    <property type="entry name" value="MADF"/>
    <property type="match status" value="1"/>
</dbReference>
<feature type="region of interest" description="Disordered" evidence="1">
    <location>
        <begin position="111"/>
        <end position="140"/>
    </location>
</feature>
<dbReference type="GO" id="GO:0005634">
    <property type="term" value="C:nucleus"/>
    <property type="evidence" value="ECO:0007669"/>
    <property type="project" value="TreeGrafter"/>
</dbReference>
<keyword evidence="2" id="KW-1185">Reference proteome</keyword>
<dbReference type="GO" id="GO:0005667">
    <property type="term" value="C:transcription regulator complex"/>
    <property type="evidence" value="ECO:0007669"/>
    <property type="project" value="TreeGrafter"/>
</dbReference>
<evidence type="ECO:0000313" key="2">
    <source>
        <dbReference type="Proteomes" id="UP000001819"/>
    </source>
</evidence>
<sequence length="255" mass="29867">MYIYINICTLIMRTSYKKNRPFDFKLINLVEPHPVLYRRSGLSTYDAMKAKTDIWTQIAKIMGCDVDFCLMRWNNLHYQFRKEFRRADTKGSSWPYLERLRFLANIRPGGAKSKANAEDSTTIPSPDKTMSTQENEGSPSEAPIVVWEEYNDGSGIDLENSYIIEEIIEEASDEVMHEEIIYEDIEEHKINSSESDKQQMVGSPICPRSYFFKMDEILDQFKQPQRQRAERRIMAFLLKCQLRSLHNQPVDDLVI</sequence>
<dbReference type="PROSITE" id="PS51029">
    <property type="entry name" value="MADF"/>
    <property type="match status" value="1"/>
</dbReference>
<name>Q29F40_DROPS</name>
<dbReference type="Bgee" id="FBgn0082126">
    <property type="expression patterns" value="Expressed in female reproductive system and 2 other cell types or tissues"/>
</dbReference>
<dbReference type="InParanoid" id="Q29F40"/>
<dbReference type="FunCoup" id="Q29F40">
    <property type="interactions" value="44"/>
</dbReference>
<dbReference type="Pfam" id="PF10545">
    <property type="entry name" value="MADF_DNA_bdg"/>
    <property type="match status" value="1"/>
</dbReference>
<dbReference type="HOGENOM" id="CLU_112606_0_0_1"/>
<dbReference type="STRING" id="46245.Q29F40"/>
<dbReference type="GeneID" id="4814031"/>
<evidence type="ECO:0000313" key="3">
    <source>
        <dbReference type="RefSeq" id="XP_001354180.2"/>
    </source>
</evidence>
<accession>Q29F40</accession>
<dbReference type="InterPro" id="IPR039353">
    <property type="entry name" value="TF_Adf1"/>
</dbReference>
<proteinExistence type="predicted"/>
<dbReference type="KEGG" id="dpo:4814031"/>
<dbReference type="PANTHER" id="PTHR12243">
    <property type="entry name" value="MADF DOMAIN TRANSCRIPTION FACTOR"/>
    <property type="match status" value="1"/>
</dbReference>
<organism evidence="2 3">
    <name type="scientific">Drosophila pseudoobscura pseudoobscura</name>
    <name type="common">Fruit fly</name>
    <dbReference type="NCBI Taxonomy" id="46245"/>
    <lineage>
        <taxon>Eukaryota</taxon>
        <taxon>Metazoa</taxon>
        <taxon>Ecdysozoa</taxon>
        <taxon>Arthropoda</taxon>
        <taxon>Hexapoda</taxon>
        <taxon>Insecta</taxon>
        <taxon>Pterygota</taxon>
        <taxon>Neoptera</taxon>
        <taxon>Endopterygota</taxon>
        <taxon>Diptera</taxon>
        <taxon>Brachycera</taxon>
        <taxon>Muscomorpha</taxon>
        <taxon>Ephydroidea</taxon>
        <taxon>Drosophilidae</taxon>
        <taxon>Drosophila</taxon>
        <taxon>Sophophora</taxon>
    </lineage>
</organism>
<feature type="compositionally biased region" description="Polar residues" evidence="1">
    <location>
        <begin position="118"/>
        <end position="138"/>
    </location>
</feature>
<reference evidence="3" key="1">
    <citation type="submission" date="2025-08" db="UniProtKB">
        <authorList>
            <consortium name="RefSeq"/>
        </authorList>
    </citation>
    <scope>IDENTIFICATION</scope>
    <source>
        <strain evidence="3">MV-25-SWS-2005</strain>
        <tissue evidence="3">Whole body</tissue>
    </source>
</reference>
<dbReference type="RefSeq" id="XP_001354180.2">
    <property type="nucleotide sequence ID" value="XM_001354144.4"/>
</dbReference>
<dbReference type="Proteomes" id="UP000001819">
    <property type="component" value="Chromosome X"/>
</dbReference>
<gene>
    <name evidence="3" type="primary">LOC4814031</name>
</gene>
<dbReference type="PANTHER" id="PTHR12243:SF69">
    <property type="entry name" value="SI:CH73-59F11.3"/>
    <property type="match status" value="1"/>
</dbReference>
<dbReference type="GO" id="GO:0006357">
    <property type="term" value="P:regulation of transcription by RNA polymerase II"/>
    <property type="evidence" value="ECO:0007669"/>
    <property type="project" value="TreeGrafter"/>
</dbReference>
<accession>A0A6I8UEI2</accession>
<dbReference type="AlphaFoldDB" id="Q29F40"/>
<dbReference type="InterPro" id="IPR006578">
    <property type="entry name" value="MADF-dom"/>
</dbReference>
<dbReference type="ExpressionAtlas" id="Q29F40">
    <property type="expression patterns" value="baseline"/>
</dbReference>
<protein>
    <submittedName>
        <fullName evidence="3">Transcription factor Adf-1 isoform X1</fullName>
    </submittedName>
</protein>